<name>A0ABQ1CE98_9MYCO</name>
<dbReference type="EMBL" id="BLKX01000001">
    <property type="protein sequence ID" value="GFG82428.1"/>
    <property type="molecule type" value="Genomic_DNA"/>
</dbReference>
<comment type="caution">
    <text evidence="1">The sequence shown here is derived from an EMBL/GenBank/DDBJ whole genome shotgun (WGS) entry which is preliminary data.</text>
</comment>
<sequence length="128" mass="13534">MAVPTATAEAPVMNGTYRYTDENGNGGTWTIANTCTSGCLAYVTTSPGHGFTAKLLDGVYVTTREVPDGVRCPLYFVGDTVLGGGTYSVVVHQWWNPRTLTGAVDYLDTPAPCGVSNLHDTFSLAPIV</sequence>
<protein>
    <recommendedName>
        <fullName evidence="3">LppP/LprE family lipoprotein</fullName>
    </recommendedName>
</protein>
<evidence type="ECO:0000313" key="1">
    <source>
        <dbReference type="EMBL" id="GFG82428.1"/>
    </source>
</evidence>
<keyword evidence="2" id="KW-1185">Reference proteome</keyword>
<gene>
    <name evidence="1" type="ORF">MPRG_57040</name>
</gene>
<proteinExistence type="predicted"/>
<reference evidence="1 2" key="1">
    <citation type="journal article" date="2019" name="Emerg. Microbes Infect.">
        <title>Comprehensive subspecies identification of 175 nontuberculous mycobacteria species based on 7547 genomic profiles.</title>
        <authorList>
            <person name="Matsumoto Y."/>
            <person name="Kinjo T."/>
            <person name="Motooka D."/>
            <person name="Nabeya D."/>
            <person name="Jung N."/>
            <person name="Uechi K."/>
            <person name="Horii T."/>
            <person name="Iida T."/>
            <person name="Fujita J."/>
            <person name="Nakamura S."/>
        </authorList>
    </citation>
    <scope>NUCLEOTIDE SEQUENCE [LARGE SCALE GENOMIC DNA]</scope>
    <source>
        <strain evidence="1 2">JCM 18565</strain>
    </source>
</reference>
<organism evidence="1 2">
    <name type="scientific">Mycobacterium paragordonae</name>
    <dbReference type="NCBI Taxonomy" id="1389713"/>
    <lineage>
        <taxon>Bacteria</taxon>
        <taxon>Bacillati</taxon>
        <taxon>Actinomycetota</taxon>
        <taxon>Actinomycetes</taxon>
        <taxon>Mycobacteriales</taxon>
        <taxon>Mycobacteriaceae</taxon>
        <taxon>Mycobacterium</taxon>
    </lineage>
</organism>
<evidence type="ECO:0000313" key="2">
    <source>
        <dbReference type="Proteomes" id="UP000465240"/>
    </source>
</evidence>
<dbReference type="Proteomes" id="UP000465240">
    <property type="component" value="Unassembled WGS sequence"/>
</dbReference>
<evidence type="ECO:0008006" key="3">
    <source>
        <dbReference type="Google" id="ProtNLM"/>
    </source>
</evidence>
<accession>A0ABQ1CE98</accession>